<feature type="region of interest" description="Disordered" evidence="1">
    <location>
        <begin position="87"/>
        <end position="111"/>
    </location>
</feature>
<reference evidence="3" key="2">
    <citation type="submission" date="2023-06" db="EMBL/GenBank/DDBJ databases">
        <authorList>
            <consortium name="Lawrence Berkeley National Laboratory"/>
            <person name="Haridas S."/>
            <person name="Hensen N."/>
            <person name="Bonometti L."/>
            <person name="Westerberg I."/>
            <person name="Brannstrom I.O."/>
            <person name="Guillou S."/>
            <person name="Cros-Aarteil S."/>
            <person name="Calhoun S."/>
            <person name="Kuo A."/>
            <person name="Mondo S."/>
            <person name="Pangilinan J."/>
            <person name="Riley R."/>
            <person name="Labutti K."/>
            <person name="Andreopoulos B."/>
            <person name="Lipzen A."/>
            <person name="Chen C."/>
            <person name="Yanf M."/>
            <person name="Daum C."/>
            <person name="Ng V."/>
            <person name="Clum A."/>
            <person name="Steindorff A."/>
            <person name="Ohm R."/>
            <person name="Martin F."/>
            <person name="Silar P."/>
            <person name="Natvig D."/>
            <person name="Lalanne C."/>
            <person name="Gautier V."/>
            <person name="Ament-Velasquez S.L."/>
            <person name="Kruys A."/>
            <person name="Hutchinson M.I."/>
            <person name="Powell A.J."/>
            <person name="Barry K."/>
            <person name="Miller A.N."/>
            <person name="Grigoriev I.V."/>
            <person name="Debuchy R."/>
            <person name="Gladieux P."/>
            <person name="Thoren M.H."/>
            <person name="Johannesson H."/>
        </authorList>
    </citation>
    <scope>NUCLEOTIDE SEQUENCE</scope>
    <source>
        <strain evidence="3">CBS 958.72</strain>
    </source>
</reference>
<sequence length="304" mass="34335">MANNTGGGRHVSHSNESYDWLLNHHRANLVQTVSSRLPSSFWVRRLDGVDQNKGLGGRKGFRVQFAELQRMKMRKLQIKLLRHVAAMTKPGEQPTKPQSEAAGGGEAKGSKEIKWTDWEDDLEAYSNYKNQSTLLRTAGRTLIDLKAVRDYDYMIGFAGTDDDPFVTSSEHRVDHKILEEEMHKANIDFGFLAEIHPKDTTIIPTGPWSPDDEPIWGRRYLANVTSAWERTAQRVFAIFAAYTFVLLPVIGIILATLIPDQGDSVEARLSPFIILVAFVAMWGLTTSIVTPDNVFWPIRIRLET</sequence>
<evidence type="ECO:0000256" key="2">
    <source>
        <dbReference type="SAM" id="Phobius"/>
    </source>
</evidence>
<accession>A0AAE0N535</accession>
<gene>
    <name evidence="3" type="ORF">B0T24DRAFT_530518</name>
</gene>
<feature type="transmembrane region" description="Helical" evidence="2">
    <location>
        <begin position="235"/>
        <end position="257"/>
    </location>
</feature>
<dbReference type="EMBL" id="JAULSN010000005">
    <property type="protein sequence ID" value="KAK3371097.1"/>
    <property type="molecule type" value="Genomic_DNA"/>
</dbReference>
<keyword evidence="2" id="KW-1133">Transmembrane helix</keyword>
<organism evidence="3 4">
    <name type="scientific">Lasiosphaeria ovina</name>
    <dbReference type="NCBI Taxonomy" id="92902"/>
    <lineage>
        <taxon>Eukaryota</taxon>
        <taxon>Fungi</taxon>
        <taxon>Dikarya</taxon>
        <taxon>Ascomycota</taxon>
        <taxon>Pezizomycotina</taxon>
        <taxon>Sordariomycetes</taxon>
        <taxon>Sordariomycetidae</taxon>
        <taxon>Sordariales</taxon>
        <taxon>Lasiosphaeriaceae</taxon>
        <taxon>Lasiosphaeria</taxon>
    </lineage>
</organism>
<keyword evidence="2" id="KW-0812">Transmembrane</keyword>
<dbReference type="AlphaFoldDB" id="A0AAE0N535"/>
<keyword evidence="4" id="KW-1185">Reference proteome</keyword>
<keyword evidence="2" id="KW-0472">Membrane</keyword>
<reference evidence="3" key="1">
    <citation type="journal article" date="2023" name="Mol. Phylogenet. Evol.">
        <title>Genome-scale phylogeny and comparative genomics of the fungal order Sordariales.</title>
        <authorList>
            <person name="Hensen N."/>
            <person name="Bonometti L."/>
            <person name="Westerberg I."/>
            <person name="Brannstrom I.O."/>
            <person name="Guillou S."/>
            <person name="Cros-Aarteil S."/>
            <person name="Calhoun S."/>
            <person name="Haridas S."/>
            <person name="Kuo A."/>
            <person name="Mondo S."/>
            <person name="Pangilinan J."/>
            <person name="Riley R."/>
            <person name="LaButti K."/>
            <person name="Andreopoulos B."/>
            <person name="Lipzen A."/>
            <person name="Chen C."/>
            <person name="Yan M."/>
            <person name="Daum C."/>
            <person name="Ng V."/>
            <person name="Clum A."/>
            <person name="Steindorff A."/>
            <person name="Ohm R.A."/>
            <person name="Martin F."/>
            <person name="Silar P."/>
            <person name="Natvig D.O."/>
            <person name="Lalanne C."/>
            <person name="Gautier V."/>
            <person name="Ament-Velasquez S.L."/>
            <person name="Kruys A."/>
            <person name="Hutchinson M.I."/>
            <person name="Powell A.J."/>
            <person name="Barry K."/>
            <person name="Miller A.N."/>
            <person name="Grigoriev I.V."/>
            <person name="Debuchy R."/>
            <person name="Gladieux P."/>
            <person name="Hiltunen Thoren M."/>
            <person name="Johannesson H."/>
        </authorList>
    </citation>
    <scope>NUCLEOTIDE SEQUENCE</scope>
    <source>
        <strain evidence="3">CBS 958.72</strain>
    </source>
</reference>
<evidence type="ECO:0000313" key="3">
    <source>
        <dbReference type="EMBL" id="KAK3371097.1"/>
    </source>
</evidence>
<name>A0AAE0N535_9PEZI</name>
<protein>
    <submittedName>
        <fullName evidence="3">Uncharacterized protein</fullName>
    </submittedName>
</protein>
<comment type="caution">
    <text evidence="3">The sequence shown here is derived from an EMBL/GenBank/DDBJ whole genome shotgun (WGS) entry which is preliminary data.</text>
</comment>
<evidence type="ECO:0000313" key="4">
    <source>
        <dbReference type="Proteomes" id="UP001287356"/>
    </source>
</evidence>
<proteinExistence type="predicted"/>
<feature type="transmembrane region" description="Helical" evidence="2">
    <location>
        <begin position="269"/>
        <end position="289"/>
    </location>
</feature>
<evidence type="ECO:0000256" key="1">
    <source>
        <dbReference type="SAM" id="MobiDB-lite"/>
    </source>
</evidence>
<dbReference type="Proteomes" id="UP001287356">
    <property type="component" value="Unassembled WGS sequence"/>
</dbReference>